<proteinExistence type="predicted"/>
<dbReference type="InterPro" id="IPR002586">
    <property type="entry name" value="CobQ/CobB/MinD/ParA_Nub-bd_dom"/>
</dbReference>
<evidence type="ECO:0000256" key="2">
    <source>
        <dbReference type="ARBA" id="ARBA00022840"/>
    </source>
</evidence>
<keyword evidence="2" id="KW-0067">ATP-binding</keyword>
<dbReference type="Proteomes" id="UP000009234">
    <property type="component" value="Chromosome"/>
</dbReference>
<dbReference type="InterPro" id="IPR027417">
    <property type="entry name" value="P-loop_NTPase"/>
</dbReference>
<dbReference type="InterPro" id="IPR033875">
    <property type="entry name" value="FlhG"/>
</dbReference>
<dbReference type="HOGENOM" id="CLU_037612_0_0_9"/>
<dbReference type="PANTHER" id="PTHR43384">
    <property type="entry name" value="SEPTUM SITE-DETERMINING PROTEIN MIND HOMOLOG, CHLOROPLASTIC-RELATED"/>
    <property type="match status" value="1"/>
</dbReference>
<keyword evidence="1" id="KW-0547">Nucleotide-binding</keyword>
<dbReference type="AlphaFoldDB" id="F6DNT5"/>
<protein>
    <submittedName>
        <fullName evidence="4">Cobyrinic acid a,c-diamide synthase</fullName>
    </submittedName>
</protein>
<evidence type="ECO:0000256" key="1">
    <source>
        <dbReference type="ARBA" id="ARBA00022741"/>
    </source>
</evidence>
<dbReference type="SUPFAM" id="SSF52540">
    <property type="entry name" value="P-loop containing nucleoside triphosphate hydrolases"/>
    <property type="match status" value="1"/>
</dbReference>
<keyword evidence="5" id="KW-1185">Reference proteome</keyword>
<evidence type="ECO:0000259" key="3">
    <source>
        <dbReference type="Pfam" id="PF01656"/>
    </source>
</evidence>
<dbReference type="Pfam" id="PF01656">
    <property type="entry name" value="CbiA"/>
    <property type="match status" value="1"/>
</dbReference>
<dbReference type="GO" id="GO:0005829">
    <property type="term" value="C:cytosol"/>
    <property type="evidence" value="ECO:0007669"/>
    <property type="project" value="TreeGrafter"/>
</dbReference>
<dbReference type="GO" id="GO:0005524">
    <property type="term" value="F:ATP binding"/>
    <property type="evidence" value="ECO:0007669"/>
    <property type="project" value="UniProtKB-KW"/>
</dbReference>
<dbReference type="STRING" id="696281.Desru_1256"/>
<dbReference type="eggNOG" id="COG0455">
    <property type="taxonomic scope" value="Bacteria"/>
</dbReference>
<dbReference type="InterPro" id="IPR025501">
    <property type="entry name" value="MinD_FleN"/>
</dbReference>
<dbReference type="CDD" id="cd02038">
    <property type="entry name" value="FlhG-like"/>
    <property type="match status" value="1"/>
</dbReference>
<accession>F6DNT5</accession>
<dbReference type="PANTHER" id="PTHR43384:SF4">
    <property type="entry name" value="CELLULOSE BIOSYNTHESIS PROTEIN BCSQ-RELATED"/>
    <property type="match status" value="1"/>
</dbReference>
<sequence length="288" mass="31204">MMRGQELNLNEAAWRDRNSGARVIAVASGKGGVGKTNLTVNLAVELSRRGYRVAVFDADLGMANVEVLLGIVPQYTLYDYLYQGKRMDEILAFSPLSVQVISGGSGFVELANLEPELSGRLGQGLQELDRMFDFILVDNGAGISKTVLGFLAAADEVIMVITPEPTSLTDGYGLIKVLSKYHVHNRIMVVINRALDQREAQSTFQRLEYTADKFLQVQLVNLGTILEDKSVVQAVKSQKPFIVGASSSSAAQSLAGIADCLVSGKKGEEPQGAQGFFGKLIRLFGRRS</sequence>
<dbReference type="GO" id="GO:0051782">
    <property type="term" value="P:negative regulation of cell division"/>
    <property type="evidence" value="ECO:0007669"/>
    <property type="project" value="TreeGrafter"/>
</dbReference>
<dbReference type="KEGG" id="dru:Desru_1256"/>
<evidence type="ECO:0000313" key="4">
    <source>
        <dbReference type="EMBL" id="AEG59530.1"/>
    </source>
</evidence>
<dbReference type="RefSeq" id="WP_013841301.1">
    <property type="nucleotide sequence ID" value="NC_015589.1"/>
</dbReference>
<organism evidence="4 5">
    <name type="scientific">Desulforamulus ruminis (strain ATCC 23193 / DSM 2154 / NCIMB 8452 / DL)</name>
    <name type="common">Desulfotomaculum ruminis</name>
    <dbReference type="NCBI Taxonomy" id="696281"/>
    <lineage>
        <taxon>Bacteria</taxon>
        <taxon>Bacillati</taxon>
        <taxon>Bacillota</taxon>
        <taxon>Clostridia</taxon>
        <taxon>Eubacteriales</taxon>
        <taxon>Peptococcaceae</taxon>
        <taxon>Desulforamulus</taxon>
    </lineage>
</organism>
<dbReference type="InterPro" id="IPR050625">
    <property type="entry name" value="ParA/MinD_ATPase"/>
</dbReference>
<dbReference type="EMBL" id="CP002780">
    <property type="protein sequence ID" value="AEG59530.1"/>
    <property type="molecule type" value="Genomic_DNA"/>
</dbReference>
<name>F6DNT5_DESRL</name>
<dbReference type="GO" id="GO:0009898">
    <property type="term" value="C:cytoplasmic side of plasma membrane"/>
    <property type="evidence" value="ECO:0007669"/>
    <property type="project" value="TreeGrafter"/>
</dbReference>
<feature type="domain" description="CobQ/CobB/MinD/ParA nucleotide binding" evidence="3">
    <location>
        <begin position="24"/>
        <end position="241"/>
    </location>
</feature>
<gene>
    <name evidence="4" type="ordered locus">Desru_1256</name>
</gene>
<reference evidence="5" key="1">
    <citation type="submission" date="2011-05" db="EMBL/GenBank/DDBJ databases">
        <title>Complete sequence of Desulfotomaculum ruminis DSM 2154.</title>
        <authorList>
            <person name="Lucas S."/>
            <person name="Copeland A."/>
            <person name="Lapidus A."/>
            <person name="Cheng J.-F."/>
            <person name="Goodwin L."/>
            <person name="Pitluck S."/>
            <person name="Lu M."/>
            <person name="Detter J.C."/>
            <person name="Han C."/>
            <person name="Tapia R."/>
            <person name="Land M."/>
            <person name="Hauser L."/>
            <person name="Kyrpides N."/>
            <person name="Ivanova N."/>
            <person name="Mikhailova N."/>
            <person name="Pagani I."/>
            <person name="Stams A.J.M."/>
            <person name="Plugge C.M."/>
            <person name="Muyzer G."/>
            <person name="Kuever J."/>
            <person name="Parshina S.N."/>
            <person name="Ivanova A.E."/>
            <person name="Nazina T.N."/>
            <person name="Brambilla E."/>
            <person name="Spring S."/>
            <person name="Klenk H.-P."/>
            <person name="Woyke T."/>
        </authorList>
    </citation>
    <scope>NUCLEOTIDE SEQUENCE [LARGE SCALE GENOMIC DNA]</scope>
    <source>
        <strain evidence="5">ATCC 23193 / DSM 2154 / NCIB 8452 / DL</strain>
    </source>
</reference>
<dbReference type="GO" id="GO:0016887">
    <property type="term" value="F:ATP hydrolysis activity"/>
    <property type="evidence" value="ECO:0007669"/>
    <property type="project" value="TreeGrafter"/>
</dbReference>
<evidence type="ECO:0000313" key="5">
    <source>
        <dbReference type="Proteomes" id="UP000009234"/>
    </source>
</evidence>
<dbReference type="PIRSF" id="PIRSF003092">
    <property type="entry name" value="MinD"/>
    <property type="match status" value="1"/>
</dbReference>
<dbReference type="Gene3D" id="3.40.50.300">
    <property type="entry name" value="P-loop containing nucleotide triphosphate hydrolases"/>
    <property type="match status" value="1"/>
</dbReference>
<reference evidence="4 5" key="2">
    <citation type="journal article" date="2012" name="Stand. Genomic Sci.">
        <title>Complete genome sequence of the sulfate-reducing firmicute Desulfotomaculum ruminis type strain (DL(T)).</title>
        <authorList>
            <person name="Spring S."/>
            <person name="Visser M."/>
            <person name="Lu M."/>
            <person name="Copeland A."/>
            <person name="Lapidus A."/>
            <person name="Lucas S."/>
            <person name="Cheng J.F."/>
            <person name="Han C."/>
            <person name="Tapia R."/>
            <person name="Goodwin L.A."/>
            <person name="Pitluck S."/>
            <person name="Ivanova N."/>
            <person name="Land M."/>
            <person name="Hauser L."/>
            <person name="Larimer F."/>
            <person name="Rohde M."/>
            <person name="Goker M."/>
            <person name="Detter J.C."/>
            <person name="Kyrpides N.C."/>
            <person name="Woyke T."/>
            <person name="Schaap P.J."/>
            <person name="Plugge C.M."/>
            <person name="Muyzer G."/>
            <person name="Kuever J."/>
            <person name="Pereira I.A."/>
            <person name="Parshina S.N."/>
            <person name="Bernier-Latmani R."/>
            <person name="Stams A.J."/>
            <person name="Klenk H.P."/>
        </authorList>
    </citation>
    <scope>NUCLEOTIDE SEQUENCE [LARGE SCALE GENOMIC DNA]</scope>
    <source>
        <strain evidence="5">ATCC 23193 / DSM 2154 / NCIB 8452 / DL</strain>
    </source>
</reference>